<accession>A0ACB8RHN0</accession>
<dbReference type="Proteomes" id="UP000814033">
    <property type="component" value="Unassembled WGS sequence"/>
</dbReference>
<evidence type="ECO:0000313" key="2">
    <source>
        <dbReference type="Proteomes" id="UP000814033"/>
    </source>
</evidence>
<sequence length="147" mass="16577">MIGALQSKTRTGNYQYLSEGSIVFIGLWTSAYLEGRVVKASTITEDVLMPPEDLIQEFPSHCKLADVGYFTTSSPSQFRIIGSHLDKYPDAIYDVRAFMSLSENALDLNNIASPIFEPGYRQNLYCFDSLKYKSVNLIEKFNFCMTG</sequence>
<gene>
    <name evidence="1" type="ORF">FA95DRAFT_371051</name>
</gene>
<reference evidence="1" key="1">
    <citation type="submission" date="2021-02" db="EMBL/GenBank/DDBJ databases">
        <authorList>
            <consortium name="DOE Joint Genome Institute"/>
            <person name="Ahrendt S."/>
            <person name="Looney B.P."/>
            <person name="Miyauchi S."/>
            <person name="Morin E."/>
            <person name="Drula E."/>
            <person name="Courty P.E."/>
            <person name="Chicoki N."/>
            <person name="Fauchery L."/>
            <person name="Kohler A."/>
            <person name="Kuo A."/>
            <person name="Labutti K."/>
            <person name="Pangilinan J."/>
            <person name="Lipzen A."/>
            <person name="Riley R."/>
            <person name="Andreopoulos W."/>
            <person name="He G."/>
            <person name="Johnson J."/>
            <person name="Barry K.W."/>
            <person name="Grigoriev I.V."/>
            <person name="Nagy L."/>
            <person name="Hibbett D."/>
            <person name="Henrissat B."/>
            <person name="Matheny P.B."/>
            <person name="Labbe J."/>
            <person name="Martin F."/>
        </authorList>
    </citation>
    <scope>NUCLEOTIDE SEQUENCE</scope>
    <source>
        <strain evidence="1">FP105234-sp</strain>
    </source>
</reference>
<proteinExistence type="predicted"/>
<dbReference type="EMBL" id="MU276011">
    <property type="protein sequence ID" value="KAI0043618.1"/>
    <property type="molecule type" value="Genomic_DNA"/>
</dbReference>
<keyword evidence="2" id="KW-1185">Reference proteome</keyword>
<name>A0ACB8RHN0_9AGAM</name>
<reference evidence="1" key="2">
    <citation type="journal article" date="2022" name="New Phytol.">
        <title>Evolutionary transition to the ectomycorrhizal habit in the genomes of a hyperdiverse lineage of mushroom-forming fungi.</title>
        <authorList>
            <person name="Looney B."/>
            <person name="Miyauchi S."/>
            <person name="Morin E."/>
            <person name="Drula E."/>
            <person name="Courty P.E."/>
            <person name="Kohler A."/>
            <person name="Kuo A."/>
            <person name="LaButti K."/>
            <person name="Pangilinan J."/>
            <person name="Lipzen A."/>
            <person name="Riley R."/>
            <person name="Andreopoulos W."/>
            <person name="He G."/>
            <person name="Johnson J."/>
            <person name="Nolan M."/>
            <person name="Tritt A."/>
            <person name="Barry K.W."/>
            <person name="Grigoriev I.V."/>
            <person name="Nagy L.G."/>
            <person name="Hibbett D."/>
            <person name="Henrissat B."/>
            <person name="Matheny P.B."/>
            <person name="Labbe J."/>
            <person name="Martin F.M."/>
        </authorList>
    </citation>
    <scope>NUCLEOTIDE SEQUENCE</scope>
    <source>
        <strain evidence="1">FP105234-sp</strain>
    </source>
</reference>
<protein>
    <submittedName>
        <fullName evidence="1">Uncharacterized protein</fullName>
    </submittedName>
</protein>
<organism evidence="1 2">
    <name type="scientific">Auriscalpium vulgare</name>
    <dbReference type="NCBI Taxonomy" id="40419"/>
    <lineage>
        <taxon>Eukaryota</taxon>
        <taxon>Fungi</taxon>
        <taxon>Dikarya</taxon>
        <taxon>Basidiomycota</taxon>
        <taxon>Agaricomycotina</taxon>
        <taxon>Agaricomycetes</taxon>
        <taxon>Russulales</taxon>
        <taxon>Auriscalpiaceae</taxon>
        <taxon>Auriscalpium</taxon>
    </lineage>
</organism>
<comment type="caution">
    <text evidence="1">The sequence shown here is derived from an EMBL/GenBank/DDBJ whole genome shotgun (WGS) entry which is preliminary data.</text>
</comment>
<evidence type="ECO:0000313" key="1">
    <source>
        <dbReference type="EMBL" id="KAI0043618.1"/>
    </source>
</evidence>